<feature type="region of interest" description="Disordered" evidence="1">
    <location>
        <begin position="22"/>
        <end position="164"/>
    </location>
</feature>
<feature type="compositionally biased region" description="Polar residues" evidence="1">
    <location>
        <begin position="73"/>
        <end position="85"/>
    </location>
</feature>
<reference evidence="2" key="1">
    <citation type="submission" date="2024-02" db="EMBL/GenBank/DDBJ databases">
        <authorList>
            <consortium name="ELIXIR-Norway"/>
            <consortium name="Elixir Norway"/>
        </authorList>
    </citation>
    <scope>NUCLEOTIDE SEQUENCE</scope>
</reference>
<keyword evidence="3" id="KW-1185">Reference proteome</keyword>
<name>A0ABP0UFF5_9BRYO</name>
<dbReference type="Proteomes" id="UP001497512">
    <property type="component" value="Chromosome 3"/>
</dbReference>
<feature type="compositionally biased region" description="Basic and acidic residues" evidence="1">
    <location>
        <begin position="190"/>
        <end position="210"/>
    </location>
</feature>
<evidence type="ECO:0000256" key="1">
    <source>
        <dbReference type="SAM" id="MobiDB-lite"/>
    </source>
</evidence>
<sequence length="218" mass="21897">MENTSETGTKLGLLDKIKAKVGMGNAGDGVPDSTGVGHHHTTEPSTAAAVGAGGGARGRSESSPYDSAGVAPTSGTTNPPGSSGITYAANSSAPSATSTEAHGYDQRSESSPYDSSGAAPSAAESVTTTSHPGSAQEPTPADSYGQEHVRTESSPYDTAGANPAYLTKDEAGVAAGATTFTDSKGNLQEGPRDDNVKKEGLMSKIMDKLHHNSSTTKP</sequence>
<feature type="compositionally biased region" description="Polar residues" evidence="1">
    <location>
        <begin position="124"/>
        <end position="137"/>
    </location>
</feature>
<evidence type="ECO:0000313" key="3">
    <source>
        <dbReference type="Proteomes" id="UP001497512"/>
    </source>
</evidence>
<evidence type="ECO:0000313" key="2">
    <source>
        <dbReference type="EMBL" id="CAK9220149.1"/>
    </source>
</evidence>
<feature type="region of interest" description="Disordered" evidence="1">
    <location>
        <begin position="176"/>
        <end position="218"/>
    </location>
</feature>
<proteinExistence type="predicted"/>
<dbReference type="EMBL" id="OZ019895">
    <property type="protein sequence ID" value="CAK9220149.1"/>
    <property type="molecule type" value="Genomic_DNA"/>
</dbReference>
<organism evidence="2 3">
    <name type="scientific">Sphagnum troendelagicum</name>
    <dbReference type="NCBI Taxonomy" id="128251"/>
    <lineage>
        <taxon>Eukaryota</taxon>
        <taxon>Viridiplantae</taxon>
        <taxon>Streptophyta</taxon>
        <taxon>Embryophyta</taxon>
        <taxon>Bryophyta</taxon>
        <taxon>Sphagnophytina</taxon>
        <taxon>Sphagnopsida</taxon>
        <taxon>Sphagnales</taxon>
        <taxon>Sphagnaceae</taxon>
        <taxon>Sphagnum</taxon>
    </lineage>
</organism>
<accession>A0ABP0UFF5</accession>
<gene>
    <name evidence="2" type="ORF">CSSPTR1EN2_LOCUS15218</name>
</gene>
<protein>
    <submittedName>
        <fullName evidence="2">Uncharacterized protein</fullName>
    </submittedName>
</protein>
<feature type="compositionally biased region" description="Low complexity" evidence="1">
    <location>
        <begin position="86"/>
        <end position="101"/>
    </location>
</feature>